<dbReference type="Gene3D" id="1.10.10.10">
    <property type="entry name" value="Winged helix-like DNA-binding domain superfamily/Winged helix DNA-binding domain"/>
    <property type="match status" value="1"/>
</dbReference>
<comment type="caution">
    <text evidence="5">The sequence shown here is derived from an EMBL/GenBank/DDBJ whole genome shotgun (WGS) entry which is preliminary data.</text>
</comment>
<dbReference type="Gene3D" id="3.30.450.40">
    <property type="match status" value="1"/>
</dbReference>
<dbReference type="InterPro" id="IPR036390">
    <property type="entry name" value="WH_DNA-bd_sf"/>
</dbReference>
<dbReference type="GO" id="GO:0003700">
    <property type="term" value="F:DNA-binding transcription factor activity"/>
    <property type="evidence" value="ECO:0007669"/>
    <property type="project" value="TreeGrafter"/>
</dbReference>
<dbReference type="GO" id="GO:0003677">
    <property type="term" value="F:DNA binding"/>
    <property type="evidence" value="ECO:0007669"/>
    <property type="project" value="UniProtKB-KW"/>
</dbReference>
<protein>
    <submittedName>
        <fullName evidence="5">Helix-turn-helix domain-containing protein</fullName>
    </submittedName>
</protein>
<dbReference type="SUPFAM" id="SSF46785">
    <property type="entry name" value="Winged helix' DNA-binding domain"/>
    <property type="match status" value="1"/>
</dbReference>
<accession>A0A9X1LYW0</accession>
<gene>
    <name evidence="5" type="ORF">LJ751_01755</name>
</gene>
<dbReference type="Proteomes" id="UP001139264">
    <property type="component" value="Unassembled WGS sequence"/>
</dbReference>
<evidence type="ECO:0000256" key="3">
    <source>
        <dbReference type="ARBA" id="ARBA00023163"/>
    </source>
</evidence>
<sequence>MIEDFRSRAQHGSSSDRMMSVMGLFSPERPEWTVEEACAVLGQSESTVYRHFRTLTAAGLIFSYWPGRYLLGPGIAYYDRQLRLSDPLLRVAGPALSELASQFEGPGSLFVSRLFRDHVMTMHEHRLGAGVPEGLFARGRLAPLFGGAPALAILSFLEVRAVRVMFQRSGCDATEWSEIKRVMRAIRTNRYAVAVGDPDPGITHLSVPLLQDDGGVVGSLSLATPSGPNAATEKVAELLLASANDMASQIRGDAIR</sequence>
<organism evidence="5 6">
    <name type="scientific">Arthrobacter gengyunqii</name>
    <dbReference type="NCBI Taxonomy" id="2886940"/>
    <lineage>
        <taxon>Bacteria</taxon>
        <taxon>Bacillati</taxon>
        <taxon>Actinomycetota</taxon>
        <taxon>Actinomycetes</taxon>
        <taxon>Micrococcales</taxon>
        <taxon>Micrococcaceae</taxon>
        <taxon>Arthrobacter</taxon>
    </lineage>
</organism>
<dbReference type="PROSITE" id="PS51078">
    <property type="entry name" value="ICLR_ED"/>
    <property type="match status" value="1"/>
</dbReference>
<dbReference type="InterPro" id="IPR050707">
    <property type="entry name" value="HTH_MetabolicPath_Reg"/>
</dbReference>
<name>A0A9X1LYW0_9MICC</name>
<dbReference type="SUPFAM" id="SSF55781">
    <property type="entry name" value="GAF domain-like"/>
    <property type="match status" value="1"/>
</dbReference>
<reference evidence="5" key="1">
    <citation type="submission" date="2021-10" db="EMBL/GenBank/DDBJ databases">
        <title>Novel species in genus Arthrobacter.</title>
        <authorList>
            <person name="Liu Y."/>
        </authorList>
    </citation>
    <scope>NUCLEOTIDE SEQUENCE</scope>
    <source>
        <strain evidence="5">Zg-Y809</strain>
    </source>
</reference>
<evidence type="ECO:0000313" key="5">
    <source>
        <dbReference type="EMBL" id="MCC3268086.1"/>
    </source>
</evidence>
<dbReference type="GO" id="GO:0045892">
    <property type="term" value="P:negative regulation of DNA-templated transcription"/>
    <property type="evidence" value="ECO:0007669"/>
    <property type="project" value="TreeGrafter"/>
</dbReference>
<proteinExistence type="predicted"/>
<dbReference type="AlphaFoldDB" id="A0A9X1LYW0"/>
<evidence type="ECO:0000259" key="4">
    <source>
        <dbReference type="PROSITE" id="PS51078"/>
    </source>
</evidence>
<dbReference type="InterPro" id="IPR005471">
    <property type="entry name" value="Tscrpt_reg_IclR_N"/>
</dbReference>
<dbReference type="PANTHER" id="PTHR30136:SF24">
    <property type="entry name" value="HTH-TYPE TRANSCRIPTIONAL REPRESSOR ALLR"/>
    <property type="match status" value="1"/>
</dbReference>
<dbReference type="PANTHER" id="PTHR30136">
    <property type="entry name" value="HELIX-TURN-HELIX TRANSCRIPTIONAL REGULATOR, ICLR FAMILY"/>
    <property type="match status" value="1"/>
</dbReference>
<dbReference type="EMBL" id="JAJFZP010000003">
    <property type="protein sequence ID" value="MCC3268086.1"/>
    <property type="molecule type" value="Genomic_DNA"/>
</dbReference>
<keyword evidence="1" id="KW-0805">Transcription regulation</keyword>
<keyword evidence="3" id="KW-0804">Transcription</keyword>
<dbReference type="InterPro" id="IPR036388">
    <property type="entry name" value="WH-like_DNA-bd_sf"/>
</dbReference>
<evidence type="ECO:0000256" key="1">
    <source>
        <dbReference type="ARBA" id="ARBA00023015"/>
    </source>
</evidence>
<dbReference type="InterPro" id="IPR029016">
    <property type="entry name" value="GAF-like_dom_sf"/>
</dbReference>
<dbReference type="Pfam" id="PF09339">
    <property type="entry name" value="HTH_IclR"/>
    <property type="match status" value="1"/>
</dbReference>
<dbReference type="RefSeq" id="WP_227906562.1">
    <property type="nucleotide sequence ID" value="NZ_CP095461.1"/>
</dbReference>
<feature type="domain" description="IclR-ED" evidence="4">
    <location>
        <begin position="69"/>
        <end position="252"/>
    </location>
</feature>
<keyword evidence="2" id="KW-0238">DNA-binding</keyword>
<evidence type="ECO:0000313" key="6">
    <source>
        <dbReference type="Proteomes" id="UP001139264"/>
    </source>
</evidence>
<dbReference type="InterPro" id="IPR014757">
    <property type="entry name" value="Tscrpt_reg_IclR_C"/>
</dbReference>
<evidence type="ECO:0000256" key="2">
    <source>
        <dbReference type="ARBA" id="ARBA00023125"/>
    </source>
</evidence>